<dbReference type="GO" id="GO:0006654">
    <property type="term" value="P:phosphatidic acid biosynthetic process"/>
    <property type="evidence" value="ECO:0007669"/>
    <property type="project" value="TreeGrafter"/>
</dbReference>
<dbReference type="Proteomes" id="UP000316726">
    <property type="component" value="Chromosome 19"/>
</dbReference>
<proteinExistence type="predicted"/>
<gene>
    <name evidence="3" type="ORF">A3770_19p84400</name>
</gene>
<dbReference type="InterPro" id="IPR000073">
    <property type="entry name" value="AB_hydrolase_1"/>
</dbReference>
<dbReference type="OrthoDB" id="8119704at2759"/>
<evidence type="ECO:0000313" key="3">
    <source>
        <dbReference type="EMBL" id="QDZ25922.1"/>
    </source>
</evidence>
<keyword evidence="3" id="KW-0378">Hydrolase</keyword>
<feature type="region of interest" description="Disordered" evidence="1">
    <location>
        <begin position="1"/>
        <end position="49"/>
    </location>
</feature>
<dbReference type="Pfam" id="PF12697">
    <property type="entry name" value="Abhydrolase_6"/>
    <property type="match status" value="1"/>
</dbReference>
<dbReference type="PANTHER" id="PTHR42886">
    <property type="entry name" value="RE40534P-RELATED"/>
    <property type="match status" value="1"/>
</dbReference>
<accession>A0A5B8N1E3</accession>
<evidence type="ECO:0000256" key="1">
    <source>
        <dbReference type="SAM" id="MobiDB-lite"/>
    </source>
</evidence>
<keyword evidence="4" id="KW-1185">Reference proteome</keyword>
<dbReference type="GO" id="GO:0042171">
    <property type="term" value="F:lysophosphatidic acid acyltransferase activity"/>
    <property type="evidence" value="ECO:0007669"/>
    <property type="project" value="TreeGrafter"/>
</dbReference>
<dbReference type="STRING" id="1764295.A0A5B8N1E3"/>
<reference evidence="3 4" key="1">
    <citation type="submission" date="2018-07" db="EMBL/GenBank/DDBJ databases">
        <title>The complete nuclear genome of the prasinophyte Chloropicon primus (CCMP1205).</title>
        <authorList>
            <person name="Pombert J.-F."/>
            <person name="Otis C."/>
            <person name="Turmel M."/>
            <person name="Lemieux C."/>
        </authorList>
    </citation>
    <scope>NUCLEOTIDE SEQUENCE [LARGE SCALE GENOMIC DNA]</scope>
    <source>
        <strain evidence="3 4">CCMP1205</strain>
    </source>
</reference>
<dbReference type="SUPFAM" id="SSF53474">
    <property type="entry name" value="alpha/beta-Hydrolases"/>
    <property type="match status" value="1"/>
</dbReference>
<feature type="compositionally biased region" description="Low complexity" evidence="1">
    <location>
        <begin position="31"/>
        <end position="41"/>
    </location>
</feature>
<dbReference type="InterPro" id="IPR029058">
    <property type="entry name" value="AB_hydrolase_fold"/>
</dbReference>
<name>A0A5B8N1E3_9CHLO</name>
<dbReference type="EMBL" id="CP031052">
    <property type="protein sequence ID" value="QDZ25922.1"/>
    <property type="molecule type" value="Genomic_DNA"/>
</dbReference>
<organism evidence="3 4">
    <name type="scientific">Chloropicon primus</name>
    <dbReference type="NCBI Taxonomy" id="1764295"/>
    <lineage>
        <taxon>Eukaryota</taxon>
        <taxon>Viridiplantae</taxon>
        <taxon>Chlorophyta</taxon>
        <taxon>Chloropicophyceae</taxon>
        <taxon>Chloropicales</taxon>
        <taxon>Chloropicaceae</taxon>
        <taxon>Chloropicon</taxon>
    </lineage>
</organism>
<dbReference type="Gene3D" id="3.40.50.1820">
    <property type="entry name" value="alpha/beta hydrolase"/>
    <property type="match status" value="1"/>
</dbReference>
<dbReference type="AlphaFoldDB" id="A0A5B8N1E3"/>
<dbReference type="GO" id="GO:0052689">
    <property type="term" value="F:carboxylic ester hydrolase activity"/>
    <property type="evidence" value="ECO:0007669"/>
    <property type="project" value="TreeGrafter"/>
</dbReference>
<protein>
    <submittedName>
        <fullName evidence="3">Alpha/beta hydrolase</fullName>
    </submittedName>
</protein>
<evidence type="ECO:0000259" key="2">
    <source>
        <dbReference type="Pfam" id="PF12697"/>
    </source>
</evidence>
<dbReference type="GO" id="GO:0055088">
    <property type="term" value="P:lipid homeostasis"/>
    <property type="evidence" value="ECO:0007669"/>
    <property type="project" value="TreeGrafter"/>
</dbReference>
<feature type="domain" description="AB hydrolase-1" evidence="2">
    <location>
        <begin position="76"/>
        <end position="314"/>
    </location>
</feature>
<evidence type="ECO:0000313" key="4">
    <source>
        <dbReference type="Proteomes" id="UP000316726"/>
    </source>
</evidence>
<dbReference type="PANTHER" id="PTHR42886:SF42">
    <property type="entry name" value="ALPHA_BETA-HYDROLASES SUPERFAMILY PROTEIN"/>
    <property type="match status" value="1"/>
</dbReference>
<sequence>MKLEGGRRKVRGAKGPPSLQGRGRRREAVRVRSSSSFESGEGVSGRHTLPSGLELETKYAKGVAGDLPPSRGKASLIHLHGSYHACWCWDNFFAYFASRGYDCYACSFLGQGSSSIPDGEVAGTVASHALDVRHWISTIEGPKVLVAHSFGGLIAQKLVATSPLEDIAAVALLCSVPPSGNGAMSLRFLRRQPVSALQLAYAFVTRNFETNADVCRQFFFSESLPRSDLLLYQSRMRESCNLPLLDVRAVSEELPVVQKSSREFEAFVCGTAADKVVDLDGVRETAETFGVEPVVFKSIAHDVMLDAGWEEVAESILAFLEGIPT</sequence>